<keyword evidence="10" id="KW-0067">ATP-binding</keyword>
<evidence type="ECO:0000256" key="10">
    <source>
        <dbReference type="ARBA" id="ARBA00022840"/>
    </source>
</evidence>
<dbReference type="SMART" id="SM00387">
    <property type="entry name" value="HATPase_c"/>
    <property type="match status" value="1"/>
</dbReference>
<dbReference type="GO" id="GO:0005524">
    <property type="term" value="F:ATP binding"/>
    <property type="evidence" value="ECO:0007669"/>
    <property type="project" value="UniProtKB-KW"/>
</dbReference>
<dbReference type="Gene3D" id="3.30.565.10">
    <property type="entry name" value="Histidine kinase-like ATPase, C-terminal domain"/>
    <property type="match status" value="1"/>
</dbReference>
<dbReference type="EC" id="2.7.13.3" evidence="3"/>
<keyword evidence="12" id="KW-0902">Two-component regulatory system</keyword>
<keyword evidence="9" id="KW-0418">Kinase</keyword>
<evidence type="ECO:0000256" key="3">
    <source>
        <dbReference type="ARBA" id="ARBA00012438"/>
    </source>
</evidence>
<dbReference type="SUPFAM" id="SSF103190">
    <property type="entry name" value="Sensory domain-like"/>
    <property type="match status" value="1"/>
</dbReference>
<evidence type="ECO:0000256" key="6">
    <source>
        <dbReference type="ARBA" id="ARBA00022679"/>
    </source>
</evidence>
<dbReference type="InterPro" id="IPR036097">
    <property type="entry name" value="HisK_dim/P_sf"/>
</dbReference>
<dbReference type="InterPro" id="IPR029151">
    <property type="entry name" value="Sensor-like_sf"/>
</dbReference>
<dbReference type="AlphaFoldDB" id="A0A0S8K0F5"/>
<dbReference type="PANTHER" id="PTHR43065:SF10">
    <property type="entry name" value="PEROXIDE STRESS-ACTIVATED HISTIDINE KINASE MAK3"/>
    <property type="match status" value="1"/>
</dbReference>
<keyword evidence="11 13" id="KW-1133">Transmembrane helix</keyword>
<dbReference type="GO" id="GO:0000155">
    <property type="term" value="F:phosphorelay sensor kinase activity"/>
    <property type="evidence" value="ECO:0007669"/>
    <property type="project" value="InterPro"/>
</dbReference>
<dbReference type="CDD" id="cd00082">
    <property type="entry name" value="HisKA"/>
    <property type="match status" value="1"/>
</dbReference>
<dbReference type="SUPFAM" id="SSF47384">
    <property type="entry name" value="Homodimeric domain of signal transducing histidine kinase"/>
    <property type="match status" value="1"/>
</dbReference>
<dbReference type="PANTHER" id="PTHR43065">
    <property type="entry name" value="SENSOR HISTIDINE KINASE"/>
    <property type="match status" value="1"/>
</dbReference>
<dbReference type="SUPFAM" id="SSF55874">
    <property type="entry name" value="ATPase domain of HSP90 chaperone/DNA topoisomerase II/histidine kinase"/>
    <property type="match status" value="1"/>
</dbReference>
<keyword evidence="13" id="KW-0472">Membrane</keyword>
<keyword evidence="4" id="KW-1003">Cell membrane</keyword>
<proteinExistence type="predicted"/>
<sequence>MLDLIKEQARSVLSVVASTQENLIFAEARLEDEFIDKLIGVCGYIETRLTRSEVEGIRQSFGFTSVVVFDAKTKKRLITAGAPINIPERIFVQNEPISFEYIDFGNKRLMRFVYVLAQRIYQIELPADEIQEFRTEFGINKIMNMIAVNPMVVYLVLQDEKGILFATPNVQTISRIEDDPALVQVMEQRTETSRIEEFNEHNVLELARPFVVEDDMVGIFRIGISLENYNHHVRRTEGQLIILFLILFGAGFILFLLFMNYQSYANIKELFDRTLGAIEDGVLLVNKKKIIGGTNKMFCSLSAFDENMLVGNRYCTVFPDDPFDVNKVMEEGKKIADEKLLFGKDIQYDTYPFSDKKQRVAGTITILHDVSKIREFEKEREEAERLVFLGNLVANFAHEIKNPLNGLSIATQRLVREFPSADEEYARITKGLKKEIDALNKIVNDFLVLARPKMREKIPFRVSTVLKEVKELVGHQLREYDIKMDFNIKTDAEVLGSADDLRRALLNIFLNAIDAVTGVEDRPREIRVSMSKSDGGVVMVIADNGVGMDREETERVFSPYFTTKKSGTGLGLYIAQKIIRDHRGKIKIDSQKNKGTVFEITFVP</sequence>
<dbReference type="Gene3D" id="3.30.450.20">
    <property type="entry name" value="PAS domain"/>
    <property type="match status" value="1"/>
</dbReference>
<dbReference type="SMART" id="SM00388">
    <property type="entry name" value="HisKA"/>
    <property type="match status" value="1"/>
</dbReference>
<dbReference type="Pfam" id="PF02518">
    <property type="entry name" value="HATPase_c"/>
    <property type="match status" value="1"/>
</dbReference>
<evidence type="ECO:0000259" key="14">
    <source>
        <dbReference type="PROSITE" id="PS50109"/>
    </source>
</evidence>
<keyword evidence="8" id="KW-0547">Nucleotide-binding</keyword>
<evidence type="ECO:0000256" key="7">
    <source>
        <dbReference type="ARBA" id="ARBA00022692"/>
    </source>
</evidence>
<dbReference type="PROSITE" id="PS50109">
    <property type="entry name" value="HIS_KIN"/>
    <property type="match status" value="1"/>
</dbReference>
<evidence type="ECO:0000313" key="16">
    <source>
        <dbReference type="Proteomes" id="UP000050975"/>
    </source>
</evidence>
<keyword evidence="7 13" id="KW-0812">Transmembrane</keyword>
<dbReference type="InterPro" id="IPR003594">
    <property type="entry name" value="HATPase_dom"/>
</dbReference>
<dbReference type="InterPro" id="IPR004358">
    <property type="entry name" value="Sig_transdc_His_kin-like_C"/>
</dbReference>
<evidence type="ECO:0000256" key="9">
    <source>
        <dbReference type="ARBA" id="ARBA00022777"/>
    </source>
</evidence>
<gene>
    <name evidence="15" type="ORF">AMJ74_03040</name>
</gene>
<protein>
    <recommendedName>
        <fullName evidence="3">histidine kinase</fullName>
        <ecNumber evidence="3">2.7.13.3</ecNumber>
    </recommendedName>
</protein>
<evidence type="ECO:0000256" key="5">
    <source>
        <dbReference type="ARBA" id="ARBA00022553"/>
    </source>
</evidence>
<reference evidence="15 16" key="1">
    <citation type="journal article" date="2015" name="Microbiome">
        <title>Genomic resolution of linkages in carbon, nitrogen, and sulfur cycling among widespread estuary sediment bacteria.</title>
        <authorList>
            <person name="Baker B.J."/>
            <person name="Lazar C.S."/>
            <person name="Teske A.P."/>
            <person name="Dick G.J."/>
        </authorList>
    </citation>
    <scope>NUCLEOTIDE SEQUENCE [LARGE SCALE GENOMIC DNA]</scope>
    <source>
        <strain evidence="15">SM1_77</strain>
    </source>
</reference>
<dbReference type="InterPro" id="IPR005467">
    <property type="entry name" value="His_kinase_dom"/>
</dbReference>
<dbReference type="Proteomes" id="UP000050975">
    <property type="component" value="Unassembled WGS sequence"/>
</dbReference>
<evidence type="ECO:0000256" key="11">
    <source>
        <dbReference type="ARBA" id="ARBA00022989"/>
    </source>
</evidence>
<organism evidence="15 16">
    <name type="scientific">candidate division WOR_3 bacterium SM1_77</name>
    <dbReference type="NCBI Taxonomy" id="1703778"/>
    <lineage>
        <taxon>Bacteria</taxon>
        <taxon>Bacteria division WOR-3</taxon>
    </lineage>
</organism>
<comment type="subcellular location">
    <subcellularLocation>
        <location evidence="2">Cell membrane</location>
        <topology evidence="2">Multi-pass membrane protein</topology>
    </subcellularLocation>
</comment>
<keyword evidence="5" id="KW-0597">Phosphoprotein</keyword>
<evidence type="ECO:0000256" key="1">
    <source>
        <dbReference type="ARBA" id="ARBA00000085"/>
    </source>
</evidence>
<feature type="transmembrane region" description="Helical" evidence="13">
    <location>
        <begin position="240"/>
        <end position="261"/>
    </location>
</feature>
<name>A0A0S8K0F5_UNCW3</name>
<comment type="caution">
    <text evidence="15">The sequence shown here is derived from an EMBL/GenBank/DDBJ whole genome shotgun (WGS) entry which is preliminary data.</text>
</comment>
<evidence type="ECO:0000256" key="13">
    <source>
        <dbReference type="SAM" id="Phobius"/>
    </source>
</evidence>
<accession>A0A0S8K0F5</accession>
<dbReference type="EMBL" id="LJVE01000042">
    <property type="protein sequence ID" value="KPL14619.1"/>
    <property type="molecule type" value="Genomic_DNA"/>
</dbReference>
<dbReference type="Pfam" id="PF00512">
    <property type="entry name" value="HisKA"/>
    <property type="match status" value="1"/>
</dbReference>
<dbReference type="GO" id="GO:0005886">
    <property type="term" value="C:plasma membrane"/>
    <property type="evidence" value="ECO:0007669"/>
    <property type="project" value="UniProtKB-SubCell"/>
</dbReference>
<evidence type="ECO:0000256" key="2">
    <source>
        <dbReference type="ARBA" id="ARBA00004651"/>
    </source>
</evidence>
<dbReference type="Gene3D" id="1.10.287.130">
    <property type="match status" value="1"/>
</dbReference>
<evidence type="ECO:0000313" key="15">
    <source>
        <dbReference type="EMBL" id="KPL14619.1"/>
    </source>
</evidence>
<dbReference type="InterPro" id="IPR003661">
    <property type="entry name" value="HisK_dim/P_dom"/>
</dbReference>
<feature type="domain" description="Histidine kinase" evidence="14">
    <location>
        <begin position="395"/>
        <end position="604"/>
    </location>
</feature>
<evidence type="ECO:0000256" key="8">
    <source>
        <dbReference type="ARBA" id="ARBA00022741"/>
    </source>
</evidence>
<keyword evidence="6" id="KW-0808">Transferase</keyword>
<dbReference type="InterPro" id="IPR036890">
    <property type="entry name" value="HATPase_C_sf"/>
</dbReference>
<evidence type="ECO:0000256" key="4">
    <source>
        <dbReference type="ARBA" id="ARBA00022475"/>
    </source>
</evidence>
<evidence type="ECO:0000256" key="12">
    <source>
        <dbReference type="ARBA" id="ARBA00023012"/>
    </source>
</evidence>
<comment type="catalytic activity">
    <reaction evidence="1">
        <text>ATP + protein L-histidine = ADP + protein N-phospho-L-histidine.</text>
        <dbReference type="EC" id="2.7.13.3"/>
    </reaction>
</comment>
<dbReference type="PRINTS" id="PR00344">
    <property type="entry name" value="BCTRLSENSOR"/>
</dbReference>